<dbReference type="EMBL" id="JAVIJP010000007">
    <property type="protein sequence ID" value="KAL3648594.1"/>
    <property type="molecule type" value="Genomic_DNA"/>
</dbReference>
<dbReference type="PRINTS" id="PR00131">
    <property type="entry name" value="GLHYDRLASE1"/>
</dbReference>
<comment type="similarity">
    <text evidence="1">Belongs to the glycosyl hydrolase 1 family.</text>
</comment>
<evidence type="ECO:0000256" key="1">
    <source>
        <dbReference type="ARBA" id="ARBA00010838"/>
    </source>
</evidence>
<name>A0ABD3E682_9LAMI</name>
<keyword evidence="2" id="KW-0328">Glycosyltransferase</keyword>
<dbReference type="AlphaFoldDB" id="A0ABD3E682"/>
<keyword evidence="2" id="KW-0808">Transferase</keyword>
<dbReference type="GO" id="GO:0046480">
    <property type="term" value="F:galactolipid galactosyltransferase activity"/>
    <property type="evidence" value="ECO:0007669"/>
    <property type="project" value="UniProtKB-EC"/>
</dbReference>
<dbReference type="EC" id="2.4.1.184" evidence="2"/>
<dbReference type="Proteomes" id="UP001632038">
    <property type="component" value="Unassembled WGS sequence"/>
</dbReference>
<keyword evidence="2" id="KW-0378">Hydrolase</keyword>
<dbReference type="GO" id="GO:0016787">
    <property type="term" value="F:hydrolase activity"/>
    <property type="evidence" value="ECO:0007669"/>
    <property type="project" value="UniProtKB-KW"/>
</dbReference>
<organism evidence="2 3">
    <name type="scientific">Castilleja foliolosa</name>
    <dbReference type="NCBI Taxonomy" id="1961234"/>
    <lineage>
        <taxon>Eukaryota</taxon>
        <taxon>Viridiplantae</taxon>
        <taxon>Streptophyta</taxon>
        <taxon>Embryophyta</taxon>
        <taxon>Tracheophyta</taxon>
        <taxon>Spermatophyta</taxon>
        <taxon>Magnoliopsida</taxon>
        <taxon>eudicotyledons</taxon>
        <taxon>Gunneridae</taxon>
        <taxon>Pentapetalae</taxon>
        <taxon>asterids</taxon>
        <taxon>lamiids</taxon>
        <taxon>Lamiales</taxon>
        <taxon>Orobanchaceae</taxon>
        <taxon>Pedicularideae</taxon>
        <taxon>Castillejinae</taxon>
        <taxon>Castilleja</taxon>
    </lineage>
</organism>
<accession>A0ABD3E682</accession>
<evidence type="ECO:0000313" key="3">
    <source>
        <dbReference type="Proteomes" id="UP001632038"/>
    </source>
</evidence>
<dbReference type="InterPro" id="IPR001360">
    <property type="entry name" value="Glyco_hydro_1"/>
</dbReference>
<proteinExistence type="inferred from homology"/>
<dbReference type="InterPro" id="IPR017853">
    <property type="entry name" value="GH"/>
</dbReference>
<evidence type="ECO:0000313" key="2">
    <source>
        <dbReference type="EMBL" id="KAL3648594.1"/>
    </source>
</evidence>
<reference evidence="3" key="1">
    <citation type="journal article" date="2024" name="IScience">
        <title>Strigolactones Initiate the Formation of Haustorium-like Structures in Castilleja.</title>
        <authorList>
            <person name="Buerger M."/>
            <person name="Peterson D."/>
            <person name="Chory J."/>
        </authorList>
    </citation>
    <scope>NUCLEOTIDE SEQUENCE [LARGE SCALE GENOMIC DNA]</scope>
</reference>
<keyword evidence="3" id="KW-1185">Reference proteome</keyword>
<dbReference type="SUPFAM" id="SSF51445">
    <property type="entry name" value="(Trans)glycosidases"/>
    <property type="match status" value="1"/>
</dbReference>
<dbReference type="Gene3D" id="3.20.20.80">
    <property type="entry name" value="Glycosidases"/>
    <property type="match status" value="1"/>
</dbReference>
<gene>
    <name evidence="2" type="primary">SFR2_3</name>
    <name evidence="2" type="ORF">CASFOL_004997</name>
</gene>
<sequence>MFPFMDSISEKLDYIGINYYGQEVVCGAGLKMVETDEYSESGRWGLSRWLGVPILGYLFWTISDNWEWADGYGPKFDWQQLTVPRISSEAHARLTICSQRL</sequence>
<protein>
    <submittedName>
        <fullName evidence="2">Glycosyl hydrolase 1</fullName>
        <ecNumber evidence="2">2.4.1.184</ecNumber>
    </submittedName>
</protein>
<comment type="caution">
    <text evidence="2">The sequence shown here is derived from an EMBL/GenBank/DDBJ whole genome shotgun (WGS) entry which is preliminary data.</text>
</comment>